<sequence length="477" mass="52763">MATAIVTNSPTLSAPRGRPISWAPQPEELSRVMFGLASGGMCTPNTPRAPFRTPSPTEKGLDREAVGLEAVEGILIGLYAEVFNCVVSLINRSISAPTHTVASVLLVDAPGFQNPATCGRQAGASFEDLCHNYLQERLQLLFHHTNLVAPRDRYLQENVEFAYDENENENLINPMPLVNLLDKTAQNTVIRTSQTDLHEGDRRGLLWLLDEEAIYPGSSDDSFLERLFTHYGERDHQLLLRKAPGNHQFILQHLQGTNPVLYSAKGWLKNSRENPVARAAVTILQESCKEELSKLFVSVRGLGPSSFGGSVVGIEGSQSLRRASSIRRTFSAGPAAIKRKSVCLQTKFTIDGLVETLRRTKLRFVHCILPQHNAGLCETNASLLAVKTTGQPEESLINVPLLRSQIRGAQILDSVRLYKQGFPNFLPLGEFRRRFRLLAGDYKVASPVLDERKAVEDMLLALDLELSSYRVGLSQVS</sequence>
<dbReference type="GO" id="GO:0000146">
    <property type="term" value="F:microfilament motor activity"/>
    <property type="evidence" value="ECO:0007669"/>
    <property type="project" value="TreeGrafter"/>
</dbReference>
<dbReference type="GO" id="GO:0016459">
    <property type="term" value="C:myosin complex"/>
    <property type="evidence" value="ECO:0007669"/>
    <property type="project" value="UniProtKB-KW"/>
</dbReference>
<dbReference type="EMBL" id="JAPWTK010000031">
    <property type="protein sequence ID" value="KAJ8956259.1"/>
    <property type="molecule type" value="Genomic_DNA"/>
</dbReference>
<dbReference type="InterPro" id="IPR036961">
    <property type="entry name" value="Kinesin_motor_dom_sf"/>
</dbReference>
<evidence type="ECO:0000259" key="7">
    <source>
        <dbReference type="PROSITE" id="PS51456"/>
    </source>
</evidence>
<dbReference type="Pfam" id="PF00063">
    <property type="entry name" value="Myosin_head"/>
    <property type="match status" value="1"/>
</dbReference>
<dbReference type="AlphaFoldDB" id="A0AAV8YXD5"/>
<keyword evidence="4" id="KW-0505">Motor protein</keyword>
<reference evidence="8" key="1">
    <citation type="journal article" date="2023" name="Insect Mol. Biol.">
        <title>Genome sequencing provides insights into the evolution of gene families encoding plant cell wall-degrading enzymes in longhorned beetles.</title>
        <authorList>
            <person name="Shin N.R."/>
            <person name="Okamura Y."/>
            <person name="Kirsch R."/>
            <person name="Pauchet Y."/>
        </authorList>
    </citation>
    <scope>NUCLEOTIDE SEQUENCE</scope>
    <source>
        <strain evidence="8">AMC_N1</strain>
    </source>
</reference>
<dbReference type="Gene3D" id="1.20.58.530">
    <property type="match status" value="1"/>
</dbReference>
<keyword evidence="9" id="KW-1185">Reference proteome</keyword>
<proteinExistence type="inferred from homology"/>
<comment type="caution">
    <text evidence="8">The sequence shown here is derived from an EMBL/GenBank/DDBJ whole genome shotgun (WGS) entry which is preliminary data.</text>
</comment>
<dbReference type="PANTHER" id="PTHR13140:SF706">
    <property type="entry name" value="DILUTE CLASS UNCONVENTIONAL MYOSIN, ISOFORM C"/>
    <property type="match status" value="1"/>
</dbReference>
<dbReference type="SUPFAM" id="SSF52540">
    <property type="entry name" value="P-loop containing nucleoside triphosphate hydrolases"/>
    <property type="match status" value="1"/>
</dbReference>
<dbReference type="GO" id="GO:0007015">
    <property type="term" value="P:actin filament organization"/>
    <property type="evidence" value="ECO:0007669"/>
    <property type="project" value="TreeGrafter"/>
</dbReference>
<dbReference type="Proteomes" id="UP001162162">
    <property type="component" value="Unassembled WGS sequence"/>
</dbReference>
<dbReference type="Gene3D" id="1.20.120.720">
    <property type="entry name" value="Myosin VI head, motor domain, U50 subdomain"/>
    <property type="match status" value="1"/>
</dbReference>
<feature type="non-terminal residue" evidence="8">
    <location>
        <position position="477"/>
    </location>
</feature>
<keyword evidence="2" id="KW-0067">ATP-binding</keyword>
<evidence type="ECO:0000313" key="9">
    <source>
        <dbReference type="Proteomes" id="UP001162162"/>
    </source>
</evidence>
<gene>
    <name evidence="8" type="ORF">NQ318_014994</name>
</gene>
<evidence type="ECO:0000313" key="8">
    <source>
        <dbReference type="EMBL" id="KAJ8956259.1"/>
    </source>
</evidence>
<name>A0AAV8YXD5_9CUCU</name>
<dbReference type="GO" id="GO:0051015">
    <property type="term" value="F:actin filament binding"/>
    <property type="evidence" value="ECO:0007669"/>
    <property type="project" value="TreeGrafter"/>
</dbReference>
<dbReference type="Gene3D" id="6.20.240.20">
    <property type="match status" value="1"/>
</dbReference>
<evidence type="ECO:0000256" key="4">
    <source>
        <dbReference type="ARBA" id="ARBA00023175"/>
    </source>
</evidence>
<evidence type="ECO:0000256" key="3">
    <source>
        <dbReference type="ARBA" id="ARBA00023123"/>
    </source>
</evidence>
<evidence type="ECO:0000256" key="5">
    <source>
        <dbReference type="ARBA" id="ARBA00023203"/>
    </source>
</evidence>
<protein>
    <recommendedName>
        <fullName evidence="7">Myosin motor domain-containing protein</fullName>
    </recommendedName>
</protein>
<dbReference type="InterPro" id="IPR027417">
    <property type="entry name" value="P-loop_NTPase"/>
</dbReference>
<keyword evidence="3 6" id="KW-0518">Myosin</keyword>
<evidence type="ECO:0000256" key="6">
    <source>
        <dbReference type="PROSITE-ProRule" id="PRU00782"/>
    </source>
</evidence>
<dbReference type="PROSITE" id="PS51456">
    <property type="entry name" value="MYOSIN_MOTOR"/>
    <property type="match status" value="1"/>
</dbReference>
<evidence type="ECO:0000256" key="1">
    <source>
        <dbReference type="ARBA" id="ARBA00022741"/>
    </source>
</evidence>
<dbReference type="InterPro" id="IPR001609">
    <property type="entry name" value="Myosin_head_motor_dom-like"/>
</dbReference>
<keyword evidence="1" id="KW-0547">Nucleotide-binding</keyword>
<dbReference type="SMART" id="SM00242">
    <property type="entry name" value="MYSc"/>
    <property type="match status" value="1"/>
</dbReference>
<dbReference type="GO" id="GO:0016020">
    <property type="term" value="C:membrane"/>
    <property type="evidence" value="ECO:0007669"/>
    <property type="project" value="TreeGrafter"/>
</dbReference>
<keyword evidence="5 6" id="KW-0009">Actin-binding</keyword>
<comment type="similarity">
    <text evidence="6">Belongs to the TRAFAC class myosin-kinesin ATPase superfamily. Myosin family.</text>
</comment>
<dbReference type="GO" id="GO:0005737">
    <property type="term" value="C:cytoplasm"/>
    <property type="evidence" value="ECO:0007669"/>
    <property type="project" value="TreeGrafter"/>
</dbReference>
<organism evidence="8 9">
    <name type="scientific">Aromia moschata</name>
    <dbReference type="NCBI Taxonomy" id="1265417"/>
    <lineage>
        <taxon>Eukaryota</taxon>
        <taxon>Metazoa</taxon>
        <taxon>Ecdysozoa</taxon>
        <taxon>Arthropoda</taxon>
        <taxon>Hexapoda</taxon>
        <taxon>Insecta</taxon>
        <taxon>Pterygota</taxon>
        <taxon>Neoptera</taxon>
        <taxon>Endopterygota</taxon>
        <taxon>Coleoptera</taxon>
        <taxon>Polyphaga</taxon>
        <taxon>Cucujiformia</taxon>
        <taxon>Chrysomeloidea</taxon>
        <taxon>Cerambycidae</taxon>
        <taxon>Cerambycinae</taxon>
        <taxon>Callichromatini</taxon>
        <taxon>Aromia</taxon>
    </lineage>
</organism>
<evidence type="ECO:0000256" key="2">
    <source>
        <dbReference type="ARBA" id="ARBA00022840"/>
    </source>
</evidence>
<dbReference type="GO" id="GO:0005524">
    <property type="term" value="F:ATP binding"/>
    <property type="evidence" value="ECO:0007669"/>
    <property type="project" value="UniProtKB-KW"/>
</dbReference>
<dbReference type="PANTHER" id="PTHR13140">
    <property type="entry name" value="MYOSIN"/>
    <property type="match status" value="1"/>
</dbReference>
<accession>A0AAV8YXD5</accession>
<dbReference type="Gene3D" id="3.40.850.10">
    <property type="entry name" value="Kinesin motor domain"/>
    <property type="match status" value="1"/>
</dbReference>
<feature type="domain" description="Myosin motor" evidence="7">
    <location>
        <begin position="1"/>
        <end position="477"/>
    </location>
</feature>
<comment type="caution">
    <text evidence="6">Lacks conserved residue(s) required for the propagation of feature annotation.</text>
</comment>